<dbReference type="InterPro" id="IPR004607">
    <property type="entry name" value="GART"/>
</dbReference>
<dbReference type="Gene3D" id="3.40.50.170">
    <property type="entry name" value="Formyl transferase, N-terminal domain"/>
    <property type="match status" value="1"/>
</dbReference>
<dbReference type="SUPFAM" id="SSF53328">
    <property type="entry name" value="Formyltransferase"/>
    <property type="match status" value="1"/>
</dbReference>
<dbReference type="InterPro" id="IPR002376">
    <property type="entry name" value="Formyl_transf_N"/>
</dbReference>
<comment type="pathway">
    <text evidence="1 6">Purine metabolism; IMP biosynthesis via de novo pathway; N(2)-formyl-N(1)-(5-phospho-D-ribosyl)glycinamide from N(1)-(5-phospho-D-ribosyl)glycinamide (10-formyl THF route): step 1/1.</text>
</comment>
<dbReference type="PANTHER" id="PTHR43369">
    <property type="entry name" value="PHOSPHORIBOSYLGLYCINAMIDE FORMYLTRANSFERASE"/>
    <property type="match status" value="1"/>
</dbReference>
<dbReference type="EMBL" id="JSVC01000001">
    <property type="protein sequence ID" value="KIC96542.1"/>
    <property type="molecule type" value="Genomic_DNA"/>
</dbReference>
<evidence type="ECO:0000313" key="9">
    <source>
        <dbReference type="Proteomes" id="UP000031408"/>
    </source>
</evidence>
<keyword evidence="9" id="KW-1185">Reference proteome</keyword>
<reference evidence="8 9" key="1">
    <citation type="submission" date="2014-11" db="EMBL/GenBank/DDBJ databases">
        <title>Genome sequence of Flavihumibacter solisilvae 3-3.</title>
        <authorList>
            <person name="Zhou G."/>
            <person name="Li M."/>
            <person name="Wang G."/>
        </authorList>
    </citation>
    <scope>NUCLEOTIDE SEQUENCE [LARGE SCALE GENOMIC DNA]</scope>
    <source>
        <strain evidence="8 9">3-3</strain>
    </source>
</reference>
<dbReference type="STRING" id="1349421.OI18_01615"/>
<dbReference type="GO" id="GO:0005829">
    <property type="term" value="C:cytosol"/>
    <property type="evidence" value="ECO:0007669"/>
    <property type="project" value="TreeGrafter"/>
</dbReference>
<dbReference type="InterPro" id="IPR001555">
    <property type="entry name" value="GART_AS"/>
</dbReference>
<evidence type="ECO:0000256" key="6">
    <source>
        <dbReference type="HAMAP-Rule" id="MF_01930"/>
    </source>
</evidence>
<proteinExistence type="inferred from homology"/>
<gene>
    <name evidence="6" type="primary">purN</name>
    <name evidence="8" type="ORF">OI18_01615</name>
</gene>
<feature type="binding site" evidence="6">
    <location>
        <begin position="11"/>
        <end position="13"/>
    </location>
    <ligand>
        <name>N(1)-(5-phospho-beta-D-ribosyl)glycinamide</name>
        <dbReference type="ChEBI" id="CHEBI:143788"/>
    </ligand>
</feature>
<keyword evidence="3 6" id="KW-0658">Purine biosynthesis</keyword>
<evidence type="ECO:0000256" key="4">
    <source>
        <dbReference type="ARBA" id="ARBA00038440"/>
    </source>
</evidence>
<evidence type="ECO:0000256" key="5">
    <source>
        <dbReference type="ARBA" id="ARBA00047664"/>
    </source>
</evidence>
<dbReference type="Pfam" id="PF00551">
    <property type="entry name" value="Formyl_trans_N"/>
    <property type="match status" value="1"/>
</dbReference>
<evidence type="ECO:0000256" key="1">
    <source>
        <dbReference type="ARBA" id="ARBA00005054"/>
    </source>
</evidence>
<keyword evidence="2 6" id="KW-0808">Transferase</keyword>
<organism evidence="8 9">
    <name type="scientific">Flavihumibacter solisilvae</name>
    <dbReference type="NCBI Taxonomy" id="1349421"/>
    <lineage>
        <taxon>Bacteria</taxon>
        <taxon>Pseudomonadati</taxon>
        <taxon>Bacteroidota</taxon>
        <taxon>Chitinophagia</taxon>
        <taxon>Chitinophagales</taxon>
        <taxon>Chitinophagaceae</taxon>
        <taxon>Flavihumibacter</taxon>
    </lineage>
</organism>
<dbReference type="EC" id="2.1.2.2" evidence="6"/>
<sequence>MLLAVFASGTGSNAEKIMDHFAEHPRIKVALVVSNKPAAGVLEKAAARNVPTLIIEKENFFRGDSYIPFLKEKGIDFIVLAGFLWKIPAALITAFPSHIVNIHPALLPKYGGKGMYGQFVHEAVIIAGEQESGITIHFVDEHYDHGGTIFQATCQLEPGDTAASLAERIHELEHAHYPAIIEQTVLKQVVKH</sequence>
<name>A0A0C1L8Q2_9BACT</name>
<evidence type="ECO:0000259" key="7">
    <source>
        <dbReference type="Pfam" id="PF00551"/>
    </source>
</evidence>
<evidence type="ECO:0000256" key="3">
    <source>
        <dbReference type="ARBA" id="ARBA00022755"/>
    </source>
</evidence>
<comment type="caution">
    <text evidence="6">Lacks conserved residue(s) required for the propagation of feature annotation.</text>
</comment>
<accession>A0A0C1L8Q2</accession>
<dbReference type="InterPro" id="IPR036477">
    <property type="entry name" value="Formyl_transf_N_sf"/>
</dbReference>
<dbReference type="PANTHER" id="PTHR43369:SF2">
    <property type="entry name" value="PHOSPHORIBOSYLGLYCINAMIDE FORMYLTRANSFERASE"/>
    <property type="match status" value="1"/>
</dbReference>
<evidence type="ECO:0000313" key="8">
    <source>
        <dbReference type="EMBL" id="KIC96542.1"/>
    </source>
</evidence>
<dbReference type="GO" id="GO:0006189">
    <property type="term" value="P:'de novo' IMP biosynthetic process"/>
    <property type="evidence" value="ECO:0007669"/>
    <property type="project" value="UniProtKB-UniRule"/>
</dbReference>
<evidence type="ECO:0000256" key="2">
    <source>
        <dbReference type="ARBA" id="ARBA00022679"/>
    </source>
</evidence>
<feature type="domain" description="Formyl transferase N-terminal" evidence="7">
    <location>
        <begin position="3"/>
        <end position="180"/>
    </location>
</feature>
<dbReference type="GO" id="GO:0004644">
    <property type="term" value="F:phosphoribosylglycinamide formyltransferase activity"/>
    <property type="evidence" value="ECO:0007669"/>
    <property type="project" value="UniProtKB-UniRule"/>
</dbReference>
<comment type="function">
    <text evidence="6">Catalyzes the transfer of a formyl group from 10-formyltetrahydrofolate to 5-phospho-ribosyl-glycinamide (GAR), producing 5-phospho-ribosyl-N-formylglycinamide (FGAR) and tetrahydrofolate.</text>
</comment>
<feature type="binding site" evidence="6">
    <location>
        <position position="101"/>
    </location>
    <ligand>
        <name>(6R)-10-formyltetrahydrofolate</name>
        <dbReference type="ChEBI" id="CHEBI:195366"/>
    </ligand>
</feature>
<dbReference type="HAMAP" id="MF_01930">
    <property type="entry name" value="PurN"/>
    <property type="match status" value="1"/>
</dbReference>
<dbReference type="PROSITE" id="PS00373">
    <property type="entry name" value="GART"/>
    <property type="match status" value="1"/>
</dbReference>
<feature type="site" description="Raises pKa of active site His" evidence="6">
    <location>
        <position position="144"/>
    </location>
</feature>
<comment type="similarity">
    <text evidence="4 6">Belongs to the GART family.</text>
</comment>
<comment type="catalytic activity">
    <reaction evidence="5 6">
        <text>N(1)-(5-phospho-beta-D-ribosyl)glycinamide + (6R)-10-formyltetrahydrofolate = N(2)-formyl-N(1)-(5-phospho-beta-D-ribosyl)glycinamide + (6S)-5,6,7,8-tetrahydrofolate + H(+)</text>
        <dbReference type="Rhea" id="RHEA:15053"/>
        <dbReference type="ChEBI" id="CHEBI:15378"/>
        <dbReference type="ChEBI" id="CHEBI:57453"/>
        <dbReference type="ChEBI" id="CHEBI:143788"/>
        <dbReference type="ChEBI" id="CHEBI:147286"/>
        <dbReference type="ChEBI" id="CHEBI:195366"/>
        <dbReference type="EC" id="2.1.2.2"/>
    </reaction>
</comment>
<dbReference type="Proteomes" id="UP000031408">
    <property type="component" value="Unassembled WGS sequence"/>
</dbReference>
<feature type="active site" description="Proton donor" evidence="6">
    <location>
        <position position="103"/>
    </location>
</feature>
<dbReference type="AlphaFoldDB" id="A0A0C1L8Q2"/>
<dbReference type="UniPathway" id="UPA00074">
    <property type="reaction ID" value="UER00126"/>
</dbReference>
<dbReference type="CDD" id="cd08645">
    <property type="entry name" value="FMT_core_GART"/>
    <property type="match status" value="1"/>
</dbReference>
<protein>
    <recommendedName>
        <fullName evidence="6">Phosphoribosylglycinamide formyltransferase</fullName>
        <ecNumber evidence="6">2.1.2.2</ecNumber>
    </recommendedName>
    <alternativeName>
        <fullName evidence="6">5'-phosphoribosylglycinamide transformylase</fullName>
    </alternativeName>
    <alternativeName>
        <fullName evidence="6">GAR transformylase</fullName>
        <shortName evidence="6">GART</shortName>
    </alternativeName>
</protein>
<comment type="caution">
    <text evidence="8">The sequence shown here is derived from an EMBL/GenBank/DDBJ whole genome shotgun (WGS) entry which is preliminary data.</text>
</comment>